<dbReference type="AlphaFoldDB" id="A0A0K8RDH9"/>
<name>A0A0K8RDH9_IXORI</name>
<organism evidence="1">
    <name type="scientific">Ixodes ricinus</name>
    <name type="common">Common tick</name>
    <name type="synonym">Acarus ricinus</name>
    <dbReference type="NCBI Taxonomy" id="34613"/>
    <lineage>
        <taxon>Eukaryota</taxon>
        <taxon>Metazoa</taxon>
        <taxon>Ecdysozoa</taxon>
        <taxon>Arthropoda</taxon>
        <taxon>Chelicerata</taxon>
        <taxon>Arachnida</taxon>
        <taxon>Acari</taxon>
        <taxon>Parasitiformes</taxon>
        <taxon>Ixodida</taxon>
        <taxon>Ixodoidea</taxon>
        <taxon>Ixodidae</taxon>
        <taxon>Ixodinae</taxon>
        <taxon>Ixodes</taxon>
    </lineage>
</organism>
<dbReference type="EMBL" id="GADI01004880">
    <property type="protein sequence ID" value="JAA68928.1"/>
    <property type="molecule type" value="mRNA"/>
</dbReference>
<reference evidence="1" key="1">
    <citation type="submission" date="2012-12" db="EMBL/GenBank/DDBJ databases">
        <title>Identification and characterization of a phenylalanine ammonia-lyase gene family in Isatis indigotica Fort.</title>
        <authorList>
            <person name="Liu Q."/>
            <person name="Chen J."/>
            <person name="Zhou X."/>
            <person name="Di P."/>
            <person name="Xiao Y."/>
            <person name="Xuan H."/>
            <person name="Zhang L."/>
            <person name="Chen W."/>
        </authorList>
    </citation>
    <scope>NUCLEOTIDE SEQUENCE</scope>
    <source>
        <tissue evidence="1">Salivary gland</tissue>
    </source>
</reference>
<evidence type="ECO:0000313" key="1">
    <source>
        <dbReference type="EMBL" id="JAA68928.1"/>
    </source>
</evidence>
<accession>A0A0K8RDH9</accession>
<protein>
    <submittedName>
        <fullName evidence="1">Uncharacterized protein</fullName>
    </submittedName>
</protein>
<sequence>MYQYQTVVAPHANKNAIQAAEQTVCAPSDHLTTNMEQPCANLHLLGLQCSLHSPTLLMIASTVKMLMLYGYTYCQCKHVEGCIELRHCPTSLISACWIRICFIHC</sequence>
<proteinExistence type="evidence at transcript level"/>